<keyword evidence="2 8" id="KW-0560">Oxidoreductase</keyword>
<dbReference type="NCBIfam" id="TIGR03376">
    <property type="entry name" value="glycerol3P_DH"/>
    <property type="match status" value="1"/>
</dbReference>
<dbReference type="PRINTS" id="PR00077">
    <property type="entry name" value="GPDHDRGNASE"/>
</dbReference>
<evidence type="ECO:0000313" key="12">
    <source>
        <dbReference type="EMBL" id="EDV20994.1"/>
    </source>
</evidence>
<dbReference type="FunFam" id="1.10.1040.10:FF:000004">
    <property type="entry name" value="Glycerol-3-phosphate dehydrogenase [NAD(+)]"/>
    <property type="match status" value="1"/>
</dbReference>
<name>B3S8R2_TRIAD</name>
<feature type="domain" description="Glycerol-3-phosphate dehydrogenase NAD-dependent C-terminal" evidence="11">
    <location>
        <begin position="194"/>
        <end position="339"/>
    </location>
</feature>
<dbReference type="Proteomes" id="UP000009022">
    <property type="component" value="Unassembled WGS sequence"/>
</dbReference>
<comment type="similarity">
    <text evidence="1 8">Belongs to the NAD-dependent glycerol-3-phosphate dehydrogenase family.</text>
</comment>
<dbReference type="FunFam" id="3.40.50.720:FF:000549">
    <property type="entry name" value="Glycerol-3-phosphate dehydrogenase [NAD(+)]"/>
    <property type="match status" value="1"/>
</dbReference>
<evidence type="ECO:0000256" key="5">
    <source>
        <dbReference type="PIRSR" id="PIRSR000114-1"/>
    </source>
</evidence>
<reference evidence="12 13" key="1">
    <citation type="journal article" date="2008" name="Nature">
        <title>The Trichoplax genome and the nature of placozoans.</title>
        <authorList>
            <person name="Srivastava M."/>
            <person name="Begovic E."/>
            <person name="Chapman J."/>
            <person name="Putnam N.H."/>
            <person name="Hellsten U."/>
            <person name="Kawashima T."/>
            <person name="Kuo A."/>
            <person name="Mitros T."/>
            <person name="Salamov A."/>
            <person name="Carpenter M.L."/>
            <person name="Signorovitch A.Y."/>
            <person name="Moreno M.A."/>
            <person name="Kamm K."/>
            <person name="Grimwood J."/>
            <person name="Schmutz J."/>
            <person name="Shapiro H."/>
            <person name="Grigoriev I.V."/>
            <person name="Buss L.W."/>
            <person name="Schierwater B."/>
            <person name="Dellaporta S.L."/>
            <person name="Rokhsar D.S."/>
        </authorList>
    </citation>
    <scope>NUCLEOTIDE SEQUENCE [LARGE SCALE GENOMIC DNA]</scope>
    <source>
        <strain evidence="12 13">Grell-BS-1999</strain>
    </source>
</reference>
<dbReference type="SUPFAM" id="SSF48179">
    <property type="entry name" value="6-phosphogluconate dehydrogenase C-terminal domain-like"/>
    <property type="match status" value="1"/>
</dbReference>
<feature type="domain" description="Glycerol-3-phosphate dehydrogenase NAD-dependent N-terminal" evidence="10">
    <location>
        <begin position="6"/>
        <end position="173"/>
    </location>
</feature>
<dbReference type="GO" id="GO:0042803">
    <property type="term" value="F:protein homodimerization activity"/>
    <property type="evidence" value="ECO:0007669"/>
    <property type="project" value="InterPro"/>
</dbReference>
<dbReference type="InterPro" id="IPR017751">
    <property type="entry name" value="G3P_DH_NAD-dep_euk"/>
</dbReference>
<dbReference type="GO" id="GO:0051287">
    <property type="term" value="F:NAD binding"/>
    <property type="evidence" value="ECO:0007669"/>
    <property type="project" value="UniProtKB-UniRule"/>
</dbReference>
<sequence>MANLYKVCIVGSGNWGSAIARIVGSTVTKFDKFDNSVNMYVYEEMVDGRKLSEIINTEHENVKYLPGRKLPENIVAVPDIKEAVRNSNLLIFVVPHQFVDGICNQIKGSLRSDACGISLIKGFDCRGRGIELISSAISRLLNIEMSVLMGANIAMEVADESFCEATIGCKDRKIGTVWKELFTASYFRTSIVLDPQTVELCGALKNIIAVASGFVMGLCHSDNTRAAMIRLGLIEMIRFITEFYGEARLETYFESCGIADLITTCSMGRNQRVAEAFVSSGKTLAELEKEMLKGQYLQGPLTAMEANKFLQEKNLEKDFPIFTAVYEICYHNRPVKTIIDAMREASTHAKL</sequence>
<dbReference type="HOGENOM" id="CLU_033449_2_2_1"/>
<feature type="binding site" evidence="7">
    <location>
        <position position="154"/>
    </location>
    <ligand>
        <name>NAD(+)</name>
        <dbReference type="ChEBI" id="CHEBI:57540"/>
    </ligand>
</feature>
<dbReference type="GO" id="GO:0141152">
    <property type="term" value="F:glycerol-3-phosphate dehydrogenase (NAD+) activity"/>
    <property type="evidence" value="ECO:0007669"/>
    <property type="project" value="UniProtKB-UniRule"/>
</dbReference>
<dbReference type="InterPro" id="IPR008927">
    <property type="entry name" value="6-PGluconate_DH-like_C_sf"/>
</dbReference>
<dbReference type="Gene3D" id="3.40.50.720">
    <property type="entry name" value="NAD(P)-binding Rossmann-like Domain"/>
    <property type="match status" value="1"/>
</dbReference>
<keyword evidence="3 7" id="KW-0520">NAD</keyword>
<keyword evidence="13" id="KW-1185">Reference proteome</keyword>
<dbReference type="Pfam" id="PF01210">
    <property type="entry name" value="NAD_Gly3P_dh_N"/>
    <property type="match status" value="1"/>
</dbReference>
<dbReference type="FunCoup" id="B3S8R2">
    <property type="interactions" value="1279"/>
</dbReference>
<evidence type="ECO:0000256" key="2">
    <source>
        <dbReference type="ARBA" id="ARBA00023002"/>
    </source>
</evidence>
<dbReference type="RefSeq" id="XP_002116638.1">
    <property type="nucleotide sequence ID" value="XM_002116602.1"/>
</dbReference>
<dbReference type="PhylomeDB" id="B3S8R2"/>
<dbReference type="SUPFAM" id="SSF51735">
    <property type="entry name" value="NAD(P)-binding Rossmann-fold domains"/>
    <property type="match status" value="1"/>
</dbReference>
<dbReference type="InterPro" id="IPR011128">
    <property type="entry name" value="G3P_DH_NAD-dep_N"/>
</dbReference>
<evidence type="ECO:0000256" key="4">
    <source>
        <dbReference type="ARBA" id="ARBA00048683"/>
    </source>
</evidence>
<dbReference type="GO" id="GO:0046168">
    <property type="term" value="P:glycerol-3-phosphate catabolic process"/>
    <property type="evidence" value="ECO:0007669"/>
    <property type="project" value="UniProtKB-UniRule"/>
</dbReference>
<gene>
    <name evidence="12" type="ORF">TRIADDRAFT_38307</name>
</gene>
<dbReference type="CTD" id="6757791"/>
<dbReference type="GO" id="GO:0047952">
    <property type="term" value="F:glycerol-3-phosphate dehydrogenase [NAD(P)+] activity"/>
    <property type="evidence" value="ECO:0000318"/>
    <property type="project" value="GO_Central"/>
</dbReference>
<dbReference type="PIRSF" id="PIRSF000114">
    <property type="entry name" value="Glycerol-3-P_dh"/>
    <property type="match status" value="1"/>
</dbReference>
<dbReference type="InterPro" id="IPR013328">
    <property type="entry name" value="6PGD_dom2"/>
</dbReference>
<organism evidence="12 13">
    <name type="scientific">Trichoplax adhaerens</name>
    <name type="common">Trichoplax reptans</name>
    <dbReference type="NCBI Taxonomy" id="10228"/>
    <lineage>
        <taxon>Eukaryota</taxon>
        <taxon>Metazoa</taxon>
        <taxon>Placozoa</taxon>
        <taxon>Uniplacotomia</taxon>
        <taxon>Trichoplacea</taxon>
        <taxon>Trichoplacidae</taxon>
        <taxon>Trichoplax</taxon>
    </lineage>
</organism>
<feature type="binding site" evidence="7">
    <location>
        <position position="98"/>
    </location>
    <ligand>
        <name>NAD(+)</name>
        <dbReference type="ChEBI" id="CHEBI:57540"/>
    </ligand>
</feature>
<evidence type="ECO:0000256" key="9">
    <source>
        <dbReference type="RuleBase" id="RU361243"/>
    </source>
</evidence>
<evidence type="ECO:0000259" key="11">
    <source>
        <dbReference type="Pfam" id="PF07479"/>
    </source>
</evidence>
<evidence type="ECO:0000259" key="10">
    <source>
        <dbReference type="Pfam" id="PF01210"/>
    </source>
</evidence>
<dbReference type="GO" id="GO:0006072">
    <property type="term" value="P:glycerol-3-phosphate metabolic process"/>
    <property type="evidence" value="ECO:0000318"/>
    <property type="project" value="GO_Central"/>
</dbReference>
<dbReference type="KEGG" id="tad:TRIADDRAFT_38307"/>
<feature type="binding site" evidence="7">
    <location>
        <position position="298"/>
    </location>
    <ligand>
        <name>NAD(+)</name>
        <dbReference type="ChEBI" id="CHEBI:57540"/>
    </ligand>
</feature>
<dbReference type="EC" id="1.1.1.8" evidence="9"/>
<dbReference type="EMBL" id="DS985256">
    <property type="protein sequence ID" value="EDV20994.1"/>
    <property type="molecule type" value="Genomic_DNA"/>
</dbReference>
<dbReference type="InterPro" id="IPR006168">
    <property type="entry name" value="G3P_DH_NAD-dep"/>
</dbReference>
<proteinExistence type="inferred from homology"/>
<dbReference type="InParanoid" id="B3S8R2"/>
<dbReference type="InterPro" id="IPR036291">
    <property type="entry name" value="NAD(P)-bd_dom_sf"/>
</dbReference>
<dbReference type="eggNOG" id="KOG2711">
    <property type="taxonomic scope" value="Eukaryota"/>
</dbReference>
<feature type="binding site" evidence="6">
    <location>
        <position position="121"/>
    </location>
    <ligand>
        <name>substrate</name>
    </ligand>
</feature>
<dbReference type="Pfam" id="PF07479">
    <property type="entry name" value="NAD_Gly3P_dh_C"/>
    <property type="match status" value="1"/>
</dbReference>
<dbReference type="Gene3D" id="1.10.1040.10">
    <property type="entry name" value="N-(1-d-carboxylethyl)-l-norvaline Dehydrogenase, domain 2"/>
    <property type="match status" value="1"/>
</dbReference>
<evidence type="ECO:0000256" key="1">
    <source>
        <dbReference type="ARBA" id="ARBA00011009"/>
    </source>
</evidence>
<feature type="binding site" evidence="7">
    <location>
        <begin position="11"/>
        <end position="16"/>
    </location>
    <ligand>
        <name>NAD(+)</name>
        <dbReference type="ChEBI" id="CHEBI:57540"/>
    </ligand>
</feature>
<evidence type="ECO:0000256" key="8">
    <source>
        <dbReference type="RuleBase" id="RU000437"/>
    </source>
</evidence>
<dbReference type="PANTHER" id="PTHR11728:SF8">
    <property type="entry name" value="GLYCEROL-3-PHOSPHATE DEHYDROGENASE [NAD(+)]-RELATED"/>
    <property type="match status" value="1"/>
</dbReference>
<dbReference type="OMA" id="ICYEGRS"/>
<protein>
    <recommendedName>
        <fullName evidence="9">Glycerol-3-phosphate dehydrogenase [NAD(+)]</fullName>
        <ecNumber evidence="9">1.1.1.8</ecNumber>
    </recommendedName>
</protein>
<evidence type="ECO:0000313" key="13">
    <source>
        <dbReference type="Proteomes" id="UP000009022"/>
    </source>
</evidence>
<accession>B3S8R2</accession>
<dbReference type="OrthoDB" id="10263760at2759"/>
<dbReference type="PANTHER" id="PTHR11728">
    <property type="entry name" value="GLYCEROL-3-PHOSPHATE DEHYDROGENASE"/>
    <property type="match status" value="1"/>
</dbReference>
<evidence type="ECO:0000256" key="7">
    <source>
        <dbReference type="PIRSR" id="PIRSR000114-3"/>
    </source>
</evidence>
<dbReference type="AlphaFoldDB" id="B3S8R2"/>
<evidence type="ECO:0000256" key="6">
    <source>
        <dbReference type="PIRSR" id="PIRSR000114-2"/>
    </source>
</evidence>
<feature type="binding site" evidence="6">
    <location>
        <begin position="269"/>
        <end position="270"/>
    </location>
    <ligand>
        <name>substrate</name>
    </ligand>
</feature>
<dbReference type="InterPro" id="IPR006109">
    <property type="entry name" value="G3P_DH_NAD-dep_C"/>
</dbReference>
<feature type="active site" description="Proton acceptor" evidence="5">
    <location>
        <position position="205"/>
    </location>
</feature>
<comment type="catalytic activity">
    <reaction evidence="4 9">
        <text>sn-glycerol 3-phosphate + NAD(+) = dihydroxyacetone phosphate + NADH + H(+)</text>
        <dbReference type="Rhea" id="RHEA:11092"/>
        <dbReference type="ChEBI" id="CHEBI:15378"/>
        <dbReference type="ChEBI" id="CHEBI:57540"/>
        <dbReference type="ChEBI" id="CHEBI:57597"/>
        <dbReference type="ChEBI" id="CHEBI:57642"/>
        <dbReference type="ChEBI" id="CHEBI:57945"/>
        <dbReference type="EC" id="1.1.1.8"/>
    </reaction>
</comment>
<dbReference type="GeneID" id="6757791"/>
<feature type="binding site" evidence="7">
    <location>
        <position position="269"/>
    </location>
    <ligand>
        <name>NAD(+)</name>
        <dbReference type="ChEBI" id="CHEBI:57540"/>
    </ligand>
</feature>
<dbReference type="GO" id="GO:0005829">
    <property type="term" value="C:cytosol"/>
    <property type="evidence" value="ECO:0000318"/>
    <property type="project" value="GO_Central"/>
</dbReference>
<evidence type="ECO:0000256" key="3">
    <source>
        <dbReference type="ARBA" id="ARBA00023027"/>
    </source>
</evidence>
<dbReference type="GO" id="GO:0005975">
    <property type="term" value="P:carbohydrate metabolic process"/>
    <property type="evidence" value="ECO:0007669"/>
    <property type="project" value="InterPro"/>
</dbReference>
<dbReference type="STRING" id="10228.B3S8R2"/>